<reference evidence="1 2" key="1">
    <citation type="submission" date="2018-07" db="EMBL/GenBank/DDBJ databases">
        <title>High-quality-draft genome sequence of Gaiella occulta.</title>
        <authorList>
            <person name="Severino R."/>
            <person name="Froufe H.J.C."/>
            <person name="Rainey F.A."/>
            <person name="Barroso C."/>
            <person name="Albuquerque L."/>
            <person name="Lobo-Da-Cunha A."/>
            <person name="Da Costa M.S."/>
            <person name="Egas C."/>
        </authorList>
    </citation>
    <scope>NUCLEOTIDE SEQUENCE [LARGE SCALE GENOMIC DNA]</scope>
    <source>
        <strain evidence="1 2">F2-233</strain>
    </source>
</reference>
<reference evidence="2" key="2">
    <citation type="journal article" date="2019" name="MicrobiologyOpen">
        <title>High-quality draft genome sequence of Gaiella occulta isolated from a 150 meter deep mineral water borehole and comparison with the genome sequences of other deep-branching lineages of the phylum Actinobacteria.</title>
        <authorList>
            <person name="Severino R."/>
            <person name="Froufe H.J.C."/>
            <person name="Barroso C."/>
            <person name="Albuquerque L."/>
            <person name="Lobo-da-Cunha A."/>
            <person name="da Costa M.S."/>
            <person name="Egas C."/>
        </authorList>
    </citation>
    <scope>NUCLEOTIDE SEQUENCE [LARGE SCALE GENOMIC DNA]</scope>
    <source>
        <strain evidence="2">F2-233</strain>
    </source>
</reference>
<name>A0A7M2YTD8_9ACTN</name>
<dbReference type="Proteomes" id="UP000254134">
    <property type="component" value="Unassembled WGS sequence"/>
</dbReference>
<gene>
    <name evidence="1" type="ORF">Gocc_2778</name>
</gene>
<evidence type="ECO:0000313" key="1">
    <source>
        <dbReference type="EMBL" id="RDI73422.1"/>
    </source>
</evidence>
<comment type="caution">
    <text evidence="1">The sequence shown here is derived from an EMBL/GenBank/DDBJ whole genome shotgun (WGS) entry which is preliminary data.</text>
</comment>
<dbReference type="EMBL" id="QQZY01000009">
    <property type="protein sequence ID" value="RDI73422.1"/>
    <property type="molecule type" value="Genomic_DNA"/>
</dbReference>
<evidence type="ECO:0000313" key="2">
    <source>
        <dbReference type="Proteomes" id="UP000254134"/>
    </source>
</evidence>
<dbReference type="AlphaFoldDB" id="A0A7M2YTD8"/>
<accession>A0A7M2YTD8</accession>
<sequence>MAARAVQDASAIRDALRALGIEIRAGLHTGECEVSDGKIAGIAVSIGARISSLAASGEVLVSSTVEDLVAGSSLMFADRGEHQLKGIPGAWRLFAVAR</sequence>
<proteinExistence type="predicted"/>
<organism evidence="1 2">
    <name type="scientific">Gaiella occulta</name>
    <dbReference type="NCBI Taxonomy" id="1002870"/>
    <lineage>
        <taxon>Bacteria</taxon>
        <taxon>Bacillati</taxon>
        <taxon>Actinomycetota</taxon>
        <taxon>Thermoleophilia</taxon>
        <taxon>Gaiellales</taxon>
        <taxon>Gaiellaceae</taxon>
        <taxon>Gaiella</taxon>
    </lineage>
</organism>
<dbReference type="RefSeq" id="WP_181813702.1">
    <property type="nucleotide sequence ID" value="NZ_QQZY01000009.1"/>
</dbReference>
<dbReference type="SUPFAM" id="SSF55073">
    <property type="entry name" value="Nucleotide cyclase"/>
    <property type="match status" value="1"/>
</dbReference>
<dbReference type="InterPro" id="IPR029787">
    <property type="entry name" value="Nucleotide_cyclase"/>
</dbReference>
<keyword evidence="2" id="KW-1185">Reference proteome</keyword>
<dbReference type="Gene3D" id="3.30.70.1230">
    <property type="entry name" value="Nucleotide cyclase"/>
    <property type="match status" value="1"/>
</dbReference>
<protein>
    <submittedName>
        <fullName evidence="1">Adenylate and Guanylate cyclase catalytic domain</fullName>
    </submittedName>
</protein>